<dbReference type="Pfam" id="PF13424">
    <property type="entry name" value="TPR_12"/>
    <property type="match status" value="1"/>
</dbReference>
<keyword evidence="1" id="KW-0472">Membrane</keyword>
<dbReference type="InterPro" id="IPR011990">
    <property type="entry name" value="TPR-like_helical_dom_sf"/>
</dbReference>
<keyword evidence="1" id="KW-0812">Transmembrane</keyword>
<dbReference type="EMBL" id="PVTR01000002">
    <property type="protein sequence ID" value="PRY89864.1"/>
    <property type="molecule type" value="Genomic_DNA"/>
</dbReference>
<sequence length="1066" mass="122803">MKKSAIIGFVSIFLPLYIFGQTIDERLAEVQKAVNEENLDRAVKLFDTHTNHYINNSDYLNLSYFVPFAGFIGNKQKDMQYGMEKMTYWLDFVSEKSQDPRVLRQAHLESHRYYLFVGKIKLAYDANSMALNFTFQIPDHTPSEWAIIERNLGVLATRLDNFDLARAHTLKALEGFDNDPNTSSESRFNILNDLGVSYWYASIWDSAEYYWKKGIAYLELLENNPTNRLYRRAMIEGNLAAVYEVKGKLDESVKMVKSSIINSKAFVEQAIDDPKRDRAMFSIFYSSMNLGITYKSMGNYLQALHIHEHTLKEKEKYFAAGHPEITESLILIGQVHNYLMNYGEAKKYLYRAIDDLNATDEKFPLRLADIYYTLALIAESEKEIDSAKEYYYTSMQYFQQTNNQSLDLVYLDFLGHAADFFSLHGEPEIAQKLSKIGYDYTMKINGIKSLPGFQQVINRSRVYYNLEKYSLAKSTAEEGMAILETLLESVNNLTDSVRIEYEKPMAFLLKWKSDYQTNTEPSVNYLESMLSELRFALQLLEKRKAMLSDSGDLGVLLSQNQEIINFVKRIELELYEKTGDQRYLSQLIAIHESSVYSKIRAQLNQQRQVRFSGVPESIIEEGSMIRDELGYILAEGGDMEDFIEISSKWEEHLKLLKSKYPAYYQTRYGDIDEGELDFPIEKQVVRYLFVGEDLKAIVIKNGKMKLYSLNFNPELVKKLSSLWHDQKALGAVTHQLYQQLWQPFAKNLNEPSVLIIPDGILFNLSFDLLTDREIKTYEELLLHSLIVKHDISYQFSSWLGFTKSSKEIRANYVAFTPGFLDNMKENYLKSVNDTLSLDKVYLSLLPQPFTINVASKAAKTFGGNIFAYHKSTTKTFREKAAKNKIIHIGTHAESNNLSPVFSKLIFAKNDDPFEEDNALYAYQIYNIDLQSNLTLLTACETGKPVFQPGEGMVSLSHAFQYAGSESLLTSLWKVDEKSSMEITDYFLEFLSEGMAKDKALKEAKLKYLSTAKGRTLSPQYWAGLVLIGDVGPIPDLRKNHNWIYWILGLFLLLSFTFLLRKKRSQF</sequence>
<organism evidence="3 4">
    <name type="scientific">Mongoliibacter ruber</name>
    <dbReference type="NCBI Taxonomy" id="1750599"/>
    <lineage>
        <taxon>Bacteria</taxon>
        <taxon>Pseudomonadati</taxon>
        <taxon>Bacteroidota</taxon>
        <taxon>Cytophagia</taxon>
        <taxon>Cytophagales</taxon>
        <taxon>Cyclobacteriaceae</taxon>
        <taxon>Mongoliibacter</taxon>
    </lineage>
</organism>
<keyword evidence="1" id="KW-1133">Transmembrane helix</keyword>
<evidence type="ECO:0000313" key="3">
    <source>
        <dbReference type="EMBL" id="PRY89864.1"/>
    </source>
</evidence>
<dbReference type="RefSeq" id="WP_106132541.1">
    <property type="nucleotide sequence ID" value="NZ_PVTR01000002.1"/>
</dbReference>
<dbReference type="Proteomes" id="UP000238157">
    <property type="component" value="Unassembled WGS sequence"/>
</dbReference>
<comment type="caution">
    <text evidence="3">The sequence shown here is derived from an EMBL/GenBank/DDBJ whole genome shotgun (WGS) entry which is preliminary data.</text>
</comment>
<evidence type="ECO:0000256" key="1">
    <source>
        <dbReference type="SAM" id="Phobius"/>
    </source>
</evidence>
<dbReference type="InterPro" id="IPR024983">
    <property type="entry name" value="CHAT_dom"/>
</dbReference>
<dbReference type="OrthoDB" id="9771112at2"/>
<keyword evidence="4" id="KW-1185">Reference proteome</keyword>
<dbReference type="PANTHER" id="PTHR10098">
    <property type="entry name" value="RAPSYN-RELATED"/>
    <property type="match status" value="1"/>
</dbReference>
<accession>A0A2T0WTG3</accession>
<feature type="transmembrane region" description="Helical" evidence="1">
    <location>
        <begin position="1042"/>
        <end position="1059"/>
    </location>
</feature>
<dbReference type="SUPFAM" id="SSF48452">
    <property type="entry name" value="TPR-like"/>
    <property type="match status" value="2"/>
</dbReference>
<dbReference type="SMART" id="SM00028">
    <property type="entry name" value="TPR"/>
    <property type="match status" value="7"/>
</dbReference>
<protein>
    <submittedName>
        <fullName evidence="3">Tetratricopeptide repeat protein</fullName>
    </submittedName>
</protein>
<dbReference type="Gene3D" id="1.25.40.10">
    <property type="entry name" value="Tetratricopeptide repeat domain"/>
    <property type="match status" value="2"/>
</dbReference>
<evidence type="ECO:0000259" key="2">
    <source>
        <dbReference type="Pfam" id="PF12770"/>
    </source>
</evidence>
<dbReference type="AlphaFoldDB" id="A0A2T0WTG3"/>
<dbReference type="InterPro" id="IPR019734">
    <property type="entry name" value="TPR_rpt"/>
</dbReference>
<gene>
    <name evidence="3" type="ORF">CLW00_102340</name>
</gene>
<reference evidence="3 4" key="1">
    <citation type="submission" date="2018-03" db="EMBL/GenBank/DDBJ databases">
        <title>Genomic Encyclopedia of Archaeal and Bacterial Type Strains, Phase II (KMG-II): from individual species to whole genera.</title>
        <authorList>
            <person name="Goeker M."/>
        </authorList>
    </citation>
    <scope>NUCLEOTIDE SEQUENCE [LARGE SCALE GENOMIC DNA]</scope>
    <source>
        <strain evidence="3 4">DSM 27929</strain>
    </source>
</reference>
<feature type="domain" description="CHAT" evidence="2">
    <location>
        <begin position="733"/>
        <end position="1029"/>
    </location>
</feature>
<name>A0A2T0WTG3_9BACT</name>
<evidence type="ECO:0000313" key="4">
    <source>
        <dbReference type="Proteomes" id="UP000238157"/>
    </source>
</evidence>
<proteinExistence type="predicted"/>
<dbReference type="Pfam" id="PF12770">
    <property type="entry name" value="CHAT"/>
    <property type="match status" value="1"/>
</dbReference>